<keyword evidence="4 9" id="KW-0812">Transmembrane</keyword>
<dbReference type="InterPro" id="IPR001851">
    <property type="entry name" value="ABC_transp_permease"/>
</dbReference>
<keyword evidence="2" id="KW-0813">Transport</keyword>
<proteinExistence type="inferred from homology"/>
<sequence>MSDFFVQFLNGVTIAMTLYLIASGLSLVFGVLGVLNFAHGSLYMYGSFLLYTLMRHVFNTPSSFWIGLLVVPLLVALLGIALEMGFLRFIYKADPLYQLLLTYGLVLILSDIVKLIWGAENQSVSRPPGFDGSVALFGQLFPSYNIYILLPCGIATMLGLYYFLNRTRLGRIIRAATQDREMLSALGVNVRLLYTGVFALGAWLGGLGGVIAAPMGAVYPGMDLEIILDAFIVVVIGGLGSLAGTALGALIFGLLRSFGILFVPQFETLFIFILMAVVLVVRPQGLLGKQVTSGH</sequence>
<feature type="transmembrane region" description="Helical" evidence="9">
    <location>
        <begin position="99"/>
        <end position="117"/>
    </location>
</feature>
<dbReference type="GO" id="GO:0022857">
    <property type="term" value="F:transmembrane transporter activity"/>
    <property type="evidence" value="ECO:0007669"/>
    <property type="project" value="InterPro"/>
</dbReference>
<comment type="subcellular location">
    <subcellularLocation>
        <location evidence="1">Cell membrane</location>
        <topology evidence="1">Multi-pass membrane protein</topology>
    </subcellularLocation>
</comment>
<evidence type="ECO:0000256" key="9">
    <source>
        <dbReference type="SAM" id="Phobius"/>
    </source>
</evidence>
<dbReference type="GO" id="GO:0005886">
    <property type="term" value="C:plasma membrane"/>
    <property type="evidence" value="ECO:0007669"/>
    <property type="project" value="UniProtKB-SubCell"/>
</dbReference>
<dbReference type="EMBL" id="VGLS01000536">
    <property type="protein sequence ID" value="MBM3225301.1"/>
    <property type="molecule type" value="Genomic_DNA"/>
</dbReference>
<feature type="transmembrane region" description="Helical" evidence="9">
    <location>
        <begin position="259"/>
        <end position="281"/>
    </location>
</feature>
<organism evidence="10 11">
    <name type="scientific">Tectimicrobiota bacterium</name>
    <dbReference type="NCBI Taxonomy" id="2528274"/>
    <lineage>
        <taxon>Bacteria</taxon>
        <taxon>Pseudomonadati</taxon>
        <taxon>Nitrospinota/Tectimicrobiota group</taxon>
        <taxon>Candidatus Tectimicrobiota</taxon>
    </lineage>
</organism>
<feature type="transmembrane region" description="Helical" evidence="9">
    <location>
        <begin position="42"/>
        <end position="58"/>
    </location>
</feature>
<evidence type="ECO:0000256" key="3">
    <source>
        <dbReference type="ARBA" id="ARBA00022475"/>
    </source>
</evidence>
<feature type="transmembrane region" description="Helical" evidence="9">
    <location>
        <begin position="226"/>
        <end position="252"/>
    </location>
</feature>
<comment type="similarity">
    <text evidence="8">Belongs to the binding-protein-dependent transport system permease family. LivHM subfamily.</text>
</comment>
<evidence type="ECO:0000256" key="1">
    <source>
        <dbReference type="ARBA" id="ARBA00004651"/>
    </source>
</evidence>
<keyword evidence="3" id="KW-1003">Cell membrane</keyword>
<evidence type="ECO:0000256" key="8">
    <source>
        <dbReference type="ARBA" id="ARBA00037998"/>
    </source>
</evidence>
<evidence type="ECO:0000256" key="4">
    <source>
        <dbReference type="ARBA" id="ARBA00022692"/>
    </source>
</evidence>
<keyword evidence="6 9" id="KW-1133">Transmembrane helix</keyword>
<feature type="transmembrane region" description="Helical" evidence="9">
    <location>
        <begin position="144"/>
        <end position="164"/>
    </location>
</feature>
<name>A0A938B3G5_UNCTE</name>
<keyword evidence="5" id="KW-0029">Amino-acid transport</keyword>
<feature type="transmembrane region" description="Helical" evidence="9">
    <location>
        <begin position="12"/>
        <end position="35"/>
    </location>
</feature>
<comment type="caution">
    <text evidence="10">The sequence shown here is derived from an EMBL/GenBank/DDBJ whole genome shotgun (WGS) entry which is preliminary data.</text>
</comment>
<dbReference type="InterPro" id="IPR052157">
    <property type="entry name" value="BCAA_transport_permease"/>
</dbReference>
<feature type="transmembrane region" description="Helical" evidence="9">
    <location>
        <begin position="192"/>
        <end position="214"/>
    </location>
</feature>
<gene>
    <name evidence="10" type="ORF">FJZ47_16070</name>
</gene>
<dbReference type="CDD" id="cd06582">
    <property type="entry name" value="TM_PBP1_LivH_like"/>
    <property type="match status" value="1"/>
</dbReference>
<evidence type="ECO:0000313" key="10">
    <source>
        <dbReference type="EMBL" id="MBM3225301.1"/>
    </source>
</evidence>
<dbReference type="Proteomes" id="UP000712673">
    <property type="component" value="Unassembled WGS sequence"/>
</dbReference>
<dbReference type="GO" id="GO:0006865">
    <property type="term" value="P:amino acid transport"/>
    <property type="evidence" value="ECO:0007669"/>
    <property type="project" value="UniProtKB-KW"/>
</dbReference>
<evidence type="ECO:0000313" key="11">
    <source>
        <dbReference type="Proteomes" id="UP000712673"/>
    </source>
</evidence>
<evidence type="ECO:0000256" key="6">
    <source>
        <dbReference type="ARBA" id="ARBA00022989"/>
    </source>
</evidence>
<evidence type="ECO:0000256" key="2">
    <source>
        <dbReference type="ARBA" id="ARBA00022448"/>
    </source>
</evidence>
<dbReference type="AlphaFoldDB" id="A0A938B3G5"/>
<dbReference type="PANTHER" id="PTHR11795:SF442">
    <property type="entry name" value="ABC TRANSPORTER ATP-BINDING PROTEIN"/>
    <property type="match status" value="1"/>
</dbReference>
<evidence type="ECO:0000256" key="5">
    <source>
        <dbReference type="ARBA" id="ARBA00022970"/>
    </source>
</evidence>
<keyword evidence="7 9" id="KW-0472">Membrane</keyword>
<protein>
    <submittedName>
        <fullName evidence="10">Branched-chain amino acid ABC transporter permease</fullName>
    </submittedName>
</protein>
<dbReference type="Pfam" id="PF02653">
    <property type="entry name" value="BPD_transp_2"/>
    <property type="match status" value="1"/>
</dbReference>
<accession>A0A938B3G5</accession>
<dbReference type="PANTHER" id="PTHR11795">
    <property type="entry name" value="BRANCHED-CHAIN AMINO ACID TRANSPORT SYSTEM PERMEASE PROTEIN LIVH"/>
    <property type="match status" value="1"/>
</dbReference>
<feature type="transmembrane region" description="Helical" evidence="9">
    <location>
        <begin position="64"/>
        <end position="87"/>
    </location>
</feature>
<evidence type="ECO:0000256" key="7">
    <source>
        <dbReference type="ARBA" id="ARBA00023136"/>
    </source>
</evidence>
<reference evidence="10" key="1">
    <citation type="submission" date="2019-03" db="EMBL/GenBank/DDBJ databases">
        <title>Lake Tanganyika Metagenome-Assembled Genomes (MAGs).</title>
        <authorList>
            <person name="Tran P."/>
        </authorList>
    </citation>
    <scope>NUCLEOTIDE SEQUENCE</scope>
    <source>
        <strain evidence="10">K_DeepCast_65m_m2_066</strain>
    </source>
</reference>